<dbReference type="Proteomes" id="UP000199409">
    <property type="component" value="Unassembled WGS sequence"/>
</dbReference>
<dbReference type="RefSeq" id="WP_092345584.1">
    <property type="nucleotide sequence ID" value="NZ_FNQN01000003.1"/>
</dbReference>
<sequence length="98" mass="11199">MNNAWDDRKKALENEFFHKKEKEALEKMKQEAIATASLGHCPKCGTVLEPITFHGVPLDQCPDCGGVWLGPKDLKVLAAKDHRSWFGRWFDRESENTN</sequence>
<gene>
    <name evidence="2" type="ORF">SAMN05660420_01114</name>
</gene>
<evidence type="ECO:0000313" key="2">
    <source>
        <dbReference type="EMBL" id="SEA07235.1"/>
    </source>
</evidence>
<evidence type="ECO:0000259" key="1">
    <source>
        <dbReference type="Pfam" id="PF13453"/>
    </source>
</evidence>
<proteinExistence type="predicted"/>
<protein>
    <recommendedName>
        <fullName evidence="1">Transcription factor zinc-finger domain-containing protein</fullName>
    </recommendedName>
</protein>
<organism evidence="2 3">
    <name type="scientific">Desulfuromusa kysingii</name>
    <dbReference type="NCBI Taxonomy" id="37625"/>
    <lineage>
        <taxon>Bacteria</taxon>
        <taxon>Pseudomonadati</taxon>
        <taxon>Thermodesulfobacteriota</taxon>
        <taxon>Desulfuromonadia</taxon>
        <taxon>Desulfuromonadales</taxon>
        <taxon>Geopsychrobacteraceae</taxon>
        <taxon>Desulfuromusa</taxon>
    </lineage>
</organism>
<dbReference type="Pfam" id="PF13453">
    <property type="entry name" value="Zn_ribbon_TFIIB"/>
    <property type="match status" value="1"/>
</dbReference>
<dbReference type="OrthoDB" id="9814037at2"/>
<dbReference type="STRING" id="37625.SAMN05660420_01114"/>
<keyword evidence="3" id="KW-1185">Reference proteome</keyword>
<dbReference type="InterPro" id="IPR027392">
    <property type="entry name" value="TF_Znf"/>
</dbReference>
<dbReference type="AlphaFoldDB" id="A0A1H3Y6J2"/>
<evidence type="ECO:0000313" key="3">
    <source>
        <dbReference type="Proteomes" id="UP000199409"/>
    </source>
</evidence>
<accession>A0A1H3Y6J2</accession>
<feature type="domain" description="Transcription factor zinc-finger" evidence="1">
    <location>
        <begin position="40"/>
        <end position="79"/>
    </location>
</feature>
<reference evidence="2 3" key="1">
    <citation type="submission" date="2016-10" db="EMBL/GenBank/DDBJ databases">
        <authorList>
            <person name="de Groot N.N."/>
        </authorList>
    </citation>
    <scope>NUCLEOTIDE SEQUENCE [LARGE SCALE GENOMIC DNA]</scope>
    <source>
        <strain evidence="2 3">DSM 7343</strain>
    </source>
</reference>
<dbReference type="EMBL" id="FNQN01000003">
    <property type="protein sequence ID" value="SEA07235.1"/>
    <property type="molecule type" value="Genomic_DNA"/>
</dbReference>
<name>A0A1H3Y6J2_9BACT</name>